<reference evidence="1 2" key="1">
    <citation type="journal article" date="2018" name="Front. Plant Sci.">
        <title>Red Clover (Trifolium pratense) and Zigzag Clover (T. medium) - A Picture of Genomic Similarities and Differences.</title>
        <authorList>
            <person name="Dluhosova J."/>
            <person name="Istvanek J."/>
            <person name="Nedelnik J."/>
            <person name="Repkova J."/>
        </authorList>
    </citation>
    <scope>NUCLEOTIDE SEQUENCE [LARGE SCALE GENOMIC DNA]</scope>
    <source>
        <strain evidence="2">cv. 10/8</strain>
        <tissue evidence="1">Leaf</tissue>
    </source>
</reference>
<accession>A0A392UYI5</accession>
<keyword evidence="2" id="KW-1185">Reference proteome</keyword>
<evidence type="ECO:0000313" key="1">
    <source>
        <dbReference type="EMBL" id="MCI80049.1"/>
    </source>
</evidence>
<dbReference type="Proteomes" id="UP000265520">
    <property type="component" value="Unassembled WGS sequence"/>
</dbReference>
<proteinExistence type="predicted"/>
<comment type="caution">
    <text evidence="1">The sequence shown here is derived from an EMBL/GenBank/DDBJ whole genome shotgun (WGS) entry which is preliminary data.</text>
</comment>
<name>A0A392UYI5_9FABA</name>
<protein>
    <submittedName>
        <fullName evidence="1">Uncharacterized protein</fullName>
    </submittedName>
</protein>
<feature type="non-terminal residue" evidence="1">
    <location>
        <position position="1"/>
    </location>
</feature>
<sequence>KDQVRQSKLHIVSFAQGTIQLVTVLQ</sequence>
<organism evidence="1 2">
    <name type="scientific">Trifolium medium</name>
    <dbReference type="NCBI Taxonomy" id="97028"/>
    <lineage>
        <taxon>Eukaryota</taxon>
        <taxon>Viridiplantae</taxon>
        <taxon>Streptophyta</taxon>
        <taxon>Embryophyta</taxon>
        <taxon>Tracheophyta</taxon>
        <taxon>Spermatophyta</taxon>
        <taxon>Magnoliopsida</taxon>
        <taxon>eudicotyledons</taxon>
        <taxon>Gunneridae</taxon>
        <taxon>Pentapetalae</taxon>
        <taxon>rosids</taxon>
        <taxon>fabids</taxon>
        <taxon>Fabales</taxon>
        <taxon>Fabaceae</taxon>
        <taxon>Papilionoideae</taxon>
        <taxon>50 kb inversion clade</taxon>
        <taxon>NPAAA clade</taxon>
        <taxon>Hologalegina</taxon>
        <taxon>IRL clade</taxon>
        <taxon>Trifolieae</taxon>
        <taxon>Trifolium</taxon>
    </lineage>
</organism>
<dbReference type="EMBL" id="LXQA010986733">
    <property type="protein sequence ID" value="MCI80049.1"/>
    <property type="molecule type" value="Genomic_DNA"/>
</dbReference>
<evidence type="ECO:0000313" key="2">
    <source>
        <dbReference type="Proteomes" id="UP000265520"/>
    </source>
</evidence>
<dbReference type="AlphaFoldDB" id="A0A392UYI5"/>